<dbReference type="OrthoDB" id="3176171at2759"/>
<evidence type="ECO:0000313" key="3">
    <source>
        <dbReference type="Proteomes" id="UP000250321"/>
    </source>
</evidence>
<proteinExistence type="predicted"/>
<dbReference type="Proteomes" id="UP000250321">
    <property type="component" value="Unassembled WGS sequence"/>
</dbReference>
<protein>
    <submittedName>
        <fullName evidence="2">Uncharacterized protein</fullName>
    </submittedName>
</protein>
<dbReference type="AlphaFoldDB" id="A0A314YYV9"/>
<gene>
    <name evidence="2" type="ORF">Pyn_37758</name>
</gene>
<name>A0A314YYV9_PRUYE</name>
<dbReference type="STRING" id="2094558.A0A314YYV9"/>
<evidence type="ECO:0000256" key="1">
    <source>
        <dbReference type="SAM" id="MobiDB-lite"/>
    </source>
</evidence>
<evidence type="ECO:0000313" key="2">
    <source>
        <dbReference type="EMBL" id="PQQ14032.1"/>
    </source>
</evidence>
<reference evidence="2 3" key="1">
    <citation type="submission" date="2018-02" db="EMBL/GenBank/DDBJ databases">
        <title>Draft genome of wild Prunus yedoensis var. nudiflora.</title>
        <authorList>
            <person name="Baek S."/>
            <person name="Kim J.-H."/>
            <person name="Choi K."/>
            <person name="Kim G.-B."/>
            <person name="Cho A."/>
            <person name="Jang H."/>
            <person name="Shin C.-H."/>
            <person name="Yu H.-J."/>
            <person name="Mun J.-H."/>
        </authorList>
    </citation>
    <scope>NUCLEOTIDE SEQUENCE [LARGE SCALE GENOMIC DNA]</scope>
    <source>
        <strain evidence="3">cv. Jeju island</strain>
        <tissue evidence="2">Leaf</tissue>
    </source>
</reference>
<dbReference type="EMBL" id="PJQY01000276">
    <property type="protein sequence ID" value="PQQ14032.1"/>
    <property type="molecule type" value="Genomic_DNA"/>
</dbReference>
<sequence length="126" mass="13711">MELKTMVDAIAAASEREAEAHETAIILSKENDGLERDELKRVLASGGQKSVTVKGEFDSPEKLVEVDGGASPMSLEEKNCIGENGLPGSDGGESRQFKKPTLCQGQSLWRNRVSLDQCARWAQSYI</sequence>
<feature type="region of interest" description="Disordered" evidence="1">
    <location>
        <begin position="77"/>
        <end position="98"/>
    </location>
</feature>
<accession>A0A314YYV9</accession>
<keyword evidence="3" id="KW-1185">Reference proteome</keyword>
<comment type="caution">
    <text evidence="2">The sequence shown here is derived from an EMBL/GenBank/DDBJ whole genome shotgun (WGS) entry which is preliminary data.</text>
</comment>
<organism evidence="2 3">
    <name type="scientific">Prunus yedoensis var. nudiflora</name>
    <dbReference type="NCBI Taxonomy" id="2094558"/>
    <lineage>
        <taxon>Eukaryota</taxon>
        <taxon>Viridiplantae</taxon>
        <taxon>Streptophyta</taxon>
        <taxon>Embryophyta</taxon>
        <taxon>Tracheophyta</taxon>
        <taxon>Spermatophyta</taxon>
        <taxon>Magnoliopsida</taxon>
        <taxon>eudicotyledons</taxon>
        <taxon>Gunneridae</taxon>
        <taxon>Pentapetalae</taxon>
        <taxon>rosids</taxon>
        <taxon>fabids</taxon>
        <taxon>Rosales</taxon>
        <taxon>Rosaceae</taxon>
        <taxon>Amygdaloideae</taxon>
        <taxon>Amygdaleae</taxon>
        <taxon>Prunus</taxon>
    </lineage>
</organism>